<evidence type="ECO:0000259" key="5">
    <source>
        <dbReference type="PROSITE" id="PS50222"/>
    </source>
</evidence>
<feature type="domain" description="EF-hand" evidence="5">
    <location>
        <begin position="2015"/>
        <end position="2050"/>
    </location>
</feature>
<dbReference type="InterPro" id="IPR002048">
    <property type="entry name" value="EF_hand_dom"/>
</dbReference>
<dbReference type="InterPro" id="IPR018247">
    <property type="entry name" value="EF_Hand_1_Ca_BS"/>
</dbReference>
<organism evidence="6 7">
    <name type="scientific">Ornithorhynchus anatinus</name>
    <name type="common">Duckbill platypus</name>
    <dbReference type="NCBI Taxonomy" id="9258"/>
    <lineage>
        <taxon>Eukaryota</taxon>
        <taxon>Metazoa</taxon>
        <taxon>Chordata</taxon>
        <taxon>Craniata</taxon>
        <taxon>Vertebrata</taxon>
        <taxon>Euteleostomi</taxon>
        <taxon>Mammalia</taxon>
        <taxon>Monotremata</taxon>
        <taxon>Ornithorhynchidae</taxon>
        <taxon>Ornithorhynchus</taxon>
    </lineage>
</organism>
<feature type="compositionally biased region" description="Polar residues" evidence="4">
    <location>
        <begin position="496"/>
        <end position="508"/>
    </location>
</feature>
<sequence length="2414" mass="270342">MELDLEEHPLCRDSLSDQLLEFSRKEARSVPKRKEPWNSEQQASGSKSHQAEDHREEAAVAQPENRKEVEVAQPEEVHRKEVEVAQPEEDHRKEEEVAQPEGDHRREAAIEEENKQDQDSNGIEDLQLERQGIPHTGEPIGSSSEADIQPLDSAEPEPAGTTLPPSPPAQGEEATAQGPESTEDQPPPTPDPEDALPNSDSKEEHDSSPSASVAREGSPGCPINKIERKKYVLMEGNIAEGRIWEEEKEKKKQEKKKKKKTEEPVSKLRFQFCSSKPRSLKTKASPKTSRTSHVLSNLYLTFYNEVQDEEEMGSAKLEGIQKASKIFRAFQNGKVNVNDLAEMLCIMGISLNEADMTQALKSVVIYENGLLEFSNFLEVLKDDPKFLQDKAFQEVFHAFQKIKGGRIKAANLPLVLSTLGIGEGFEKYQEALSRVPVADDGTLNVADFMLSLGDPLYMNESLELQPHSNTEKLLCNETKGAIKTPKKGQREGRGSHSLQKMSNLSSKQADAPSFRQHGKKSHSLSGEVSGLESRRVSLRCSTILKKHKDGKDDSNLESRRPSHRSISSIKKYLDEVDSSDLESWQQSLRNDLNLKRYQFAADIRDQESHQQSNPVPENNKDFLVKSNLYWLEALQDYLGIINTIKEDFINVHQLQSTVALLGIDITEEELQEALKRTTRDGCDVVNFIDFIIALANIKHLAQFSVVKDTMSALDKIEGEYVAVENLLVCLKNLGLYLSPTEFEETLKVVSVDENGKVNFKKFIEILMKNTQRFSEMLAIQGIIKNISSMREDKIDVQDLWHILTKFNSNLSEEDFRATLMVDGDGKVDFEEFLANVEHLSKLQEPSGQGILTALGLIREDMVSLEDLDFCLRRFGLHLTQPKLEELLRSLSILESHSVNIKELLAKLRGTRDFSNFTALCGICNRAGTGPEGLTETRESESSGPFDALKEGVDIIKRVQDGKISIEDLQLALTKMNINLTEKEFEEVLVSCALDDNGNVDWKDFTQKVTSLKRFSESIALQLAFTGLGHLQHGHIDIAQLKASLLGLDLHEAAASLRQLLQGTTVDEDDGTLDLLQFMTVLSKVLMIAEATEMRAVSSIFTIDASDQNLVVDKLEEALATLGIHLTNEEVKEVVSTAPLNEDETLNFKGFVKHLSNTQKFRDCQQIQKAWTIINKVRDGKVKTEELPPVLFSMGIQFNDEVLQDCLTSVTAGGGANVELRDVVELLTGPDTLLASKFQDLQEATLAVNKIRKDKMPVSAVKANLDSLEVPLSDKAIQEVLRTANVYENGDVSFQEFLEGLSCSHPITDLEVLQNTLDSINLIKDVKIPVVELEGSVENLKLSLKNEELQEASKMVAVDEEGRVYLKEVCLALNSIQRLSDPGVLLEAVKAYNKIPEAQLNVEELKSVLKCLGVCLKEEDFQEALRMVPDDKAGKCNLKEFMSALLNTKIFENCSGLEEALYSFASLKNNSSKESTKCLSPSETQLIKAKDSGALVNVPLKGDAVDVGHPDTTLVGTGILHSIDEELEGMPKQVSENEDEKLSEKESMECEIGGRGVSPAEREEMEELKPLMPAGGEMGKESVPGEDGKLIDKEFLESKTSERGVIIADRVEVIQLKATMDSVEDINRELISGEVEPINEEEFMETEVCEKKVSPAKKAEPMSEEEFVESEVCKRKMSPAEKDDKEREKESMEGKNGEKMDAPAESDKIDVLHLGTALRDEGMTFTDEELQEVVARLLPDAEGMVSLNEAINVLKHIHKMSTSAKHGTVDLKKLTGAVRALRKKSVAEGEMAEVKDLDTVLGNLHIALTNEAILNTTADDQESEDADRGVRFAKDDQELSDTEGRKHKMEELKAVFRDTGLYLPPEDFQGASEIATYDESGNLNFMDLICKLIKSRAVTVEGKMVKQQNLSSILKNIGVNLSNEQLEEVLQHAPVDEFGEVNIRKFMDILYSISQPQSSQSGETLVSNDWLYKPVAKPKLPPLAKLPSIHGIRDYELARVLQGKSRCKGIKTLTRSQLEAFQDAYDFFDKDSEGTIGVKGLETSVKRLGMSLTNQEVIDELKYADVDRDGKVNFSDFLTILTDKKRFIQAIAPDKDSGLGPDYINPTGILLFEVLSKLVELSALPRKSLVEIVCYYRDKYQQVTSNLAERRGQGHLRKRKISKAPKSPMERPLQCHLSTYFNISRLSRMTSQELFKFLDNLRNKSLPSKSPYAKIPIFPLTPNNDKMIPGKPIKDLRKLELQRKKEPLTCFEDYFFHKRNWMAKFSALKRSESSSADNHPEMVRKIRRLMIENSDMAREQMKKAQEIFQMGVAFEHRKEMLKLWHQLHGDQIGLETGNEAFYHTFSKYTWSWNVYQELLSYKDLKLFDAHVKELPSSTPLSSANTLGHKMGRGAGVKSKGTVRPKSRDAKNAKLS</sequence>
<dbReference type="Ensembl" id="ENSOANT00000073831.1">
    <property type="protein sequence ID" value="ENSOANP00000038365.1"/>
    <property type="gene ID" value="ENSOANG00000048597.1"/>
</dbReference>
<name>A0A6I8NC44_ORNAN</name>
<keyword evidence="3" id="KW-0106">Calcium</keyword>
<dbReference type="PANTHER" id="PTHR22656">
    <property type="entry name" value="EF-HAND CALCIUM-BINDING DOMAIN-CONTAINING PROTEIN 13"/>
    <property type="match status" value="1"/>
</dbReference>
<feature type="region of interest" description="Disordered" evidence="4">
    <location>
        <begin position="479"/>
        <end position="530"/>
    </location>
</feature>
<dbReference type="RefSeq" id="XP_039769471.1">
    <property type="nucleotide sequence ID" value="XM_039913537.1"/>
</dbReference>
<dbReference type="OMA" id="MESEVCE"/>
<dbReference type="PROSITE" id="PS00018">
    <property type="entry name" value="EF_HAND_1"/>
    <property type="match status" value="1"/>
</dbReference>
<dbReference type="CDD" id="cd00051">
    <property type="entry name" value="EFh"/>
    <property type="match status" value="1"/>
</dbReference>
<keyword evidence="2" id="KW-0677">Repeat</keyword>
<feature type="compositionally biased region" description="Basic and acidic residues" evidence="4">
    <location>
        <begin position="49"/>
        <end position="118"/>
    </location>
</feature>
<dbReference type="Proteomes" id="UP000002279">
    <property type="component" value="Chromosome 11"/>
</dbReference>
<dbReference type="PROSITE" id="PS50222">
    <property type="entry name" value="EF_HAND_2"/>
    <property type="match status" value="2"/>
</dbReference>
<dbReference type="Bgee" id="ENSOANG00000048597">
    <property type="expression patterns" value="Expressed in testis and 1 other cell type or tissue"/>
</dbReference>
<keyword evidence="7" id="KW-1185">Reference proteome</keyword>
<reference evidence="6 7" key="1">
    <citation type="journal article" date="2008" name="Nature">
        <title>Genome analysis of the platypus reveals unique signatures of evolution.</title>
        <authorList>
            <person name="Warren W.C."/>
            <person name="Hillier L.W."/>
            <person name="Marshall Graves J.A."/>
            <person name="Birney E."/>
            <person name="Ponting C.P."/>
            <person name="Grutzner F."/>
            <person name="Belov K."/>
            <person name="Miller W."/>
            <person name="Clarke L."/>
            <person name="Chinwalla A.T."/>
            <person name="Yang S.P."/>
            <person name="Heger A."/>
            <person name="Locke D.P."/>
            <person name="Miethke P."/>
            <person name="Waters P.D."/>
            <person name="Veyrunes F."/>
            <person name="Fulton L."/>
            <person name="Fulton B."/>
            <person name="Graves T."/>
            <person name="Wallis J."/>
            <person name="Puente X.S."/>
            <person name="Lopez-Otin C."/>
            <person name="Ordonez G.R."/>
            <person name="Eichler E.E."/>
            <person name="Chen L."/>
            <person name="Cheng Z."/>
            <person name="Deakin J.E."/>
            <person name="Alsop A."/>
            <person name="Thompson K."/>
            <person name="Kirby P."/>
            <person name="Papenfuss A.T."/>
            <person name="Wakefield M.J."/>
            <person name="Olender T."/>
            <person name="Lancet D."/>
            <person name="Huttley G.A."/>
            <person name="Smit A.F."/>
            <person name="Pask A."/>
            <person name="Temple-Smith P."/>
            <person name="Batzer M.A."/>
            <person name="Walker J.A."/>
            <person name="Konkel M.K."/>
            <person name="Harris R.S."/>
            <person name="Whittington C.M."/>
            <person name="Wong E.S."/>
            <person name="Gemmell N.J."/>
            <person name="Buschiazzo E."/>
            <person name="Vargas Jentzsch I.M."/>
            <person name="Merkel A."/>
            <person name="Schmitz J."/>
            <person name="Zemann A."/>
            <person name="Churakov G."/>
            <person name="Kriegs J.O."/>
            <person name="Brosius J."/>
            <person name="Murchison E.P."/>
            <person name="Sachidanandam R."/>
            <person name="Smith C."/>
            <person name="Hannon G.J."/>
            <person name="Tsend-Ayush E."/>
            <person name="McMillan D."/>
            <person name="Attenborough R."/>
            <person name="Rens W."/>
            <person name="Ferguson-Smith M."/>
            <person name="Lefevre C.M."/>
            <person name="Sharp J.A."/>
            <person name="Nicholas K.R."/>
            <person name="Ray D.A."/>
            <person name="Kube M."/>
            <person name="Reinhardt R."/>
            <person name="Pringle T.H."/>
            <person name="Taylor J."/>
            <person name="Jones R.C."/>
            <person name="Nixon B."/>
            <person name="Dacheux J.L."/>
            <person name="Niwa H."/>
            <person name="Sekita Y."/>
            <person name="Huang X."/>
            <person name="Stark A."/>
            <person name="Kheradpour P."/>
            <person name="Kellis M."/>
            <person name="Flicek P."/>
            <person name="Chen Y."/>
            <person name="Webber C."/>
            <person name="Hardison R."/>
            <person name="Nelson J."/>
            <person name="Hallsworth-Pepin K."/>
            <person name="Delehaunty K."/>
            <person name="Markovic C."/>
            <person name="Minx P."/>
            <person name="Feng Y."/>
            <person name="Kremitzki C."/>
            <person name="Mitreva M."/>
            <person name="Glasscock J."/>
            <person name="Wylie T."/>
            <person name="Wohldmann P."/>
            <person name="Thiru P."/>
            <person name="Nhan M.N."/>
            <person name="Pohl C.S."/>
            <person name="Smith S.M."/>
            <person name="Hou S."/>
            <person name="Nefedov M."/>
            <person name="de Jong P.J."/>
            <person name="Renfree M.B."/>
            <person name="Mardis E.R."/>
            <person name="Wilson R.K."/>
        </authorList>
    </citation>
    <scope>NUCLEOTIDE SEQUENCE [LARGE SCALE GENOMIC DNA]</scope>
    <source>
        <strain evidence="6 7">Glennie</strain>
    </source>
</reference>
<proteinExistence type="predicted"/>
<feature type="region of interest" description="Disordered" evidence="4">
    <location>
        <begin position="2376"/>
        <end position="2414"/>
    </location>
</feature>
<dbReference type="GO" id="GO:0005509">
    <property type="term" value="F:calcium ion binding"/>
    <property type="evidence" value="ECO:0007669"/>
    <property type="project" value="InterPro"/>
</dbReference>
<feature type="compositionally biased region" description="Basic and acidic residues" evidence="4">
    <location>
        <begin position="26"/>
        <end position="37"/>
    </location>
</feature>
<evidence type="ECO:0000256" key="2">
    <source>
        <dbReference type="ARBA" id="ARBA00022737"/>
    </source>
</evidence>
<feature type="region of interest" description="Disordered" evidence="4">
    <location>
        <begin position="1530"/>
        <end position="1561"/>
    </location>
</feature>
<feature type="region of interest" description="Disordered" evidence="4">
    <location>
        <begin position="26"/>
        <end position="223"/>
    </location>
</feature>
<feature type="compositionally biased region" description="Basic and acidic residues" evidence="4">
    <location>
        <begin position="2404"/>
        <end position="2414"/>
    </location>
</feature>
<feature type="region of interest" description="Disordered" evidence="4">
    <location>
        <begin position="1668"/>
        <end position="1704"/>
    </location>
</feature>
<evidence type="ECO:0000313" key="6">
    <source>
        <dbReference type="Ensembl" id="ENSOANP00000038365.1"/>
    </source>
</evidence>
<gene>
    <name evidence="6" type="primary">EFCAB3</name>
</gene>
<dbReference type="GeneTree" id="ENSGT00940000161358"/>
<feature type="region of interest" description="Disordered" evidence="4">
    <location>
        <begin position="542"/>
        <end position="564"/>
    </location>
</feature>
<dbReference type="InParanoid" id="A0A6I8NC44"/>
<feature type="domain" description="EF-hand" evidence="5">
    <location>
        <begin position="2051"/>
        <end position="2086"/>
    </location>
</feature>
<accession>A0A6I8NC44</accession>
<evidence type="ECO:0000313" key="7">
    <source>
        <dbReference type="Proteomes" id="UP000002279"/>
    </source>
</evidence>
<reference evidence="6" key="3">
    <citation type="submission" date="2025-09" db="UniProtKB">
        <authorList>
            <consortium name="Ensembl"/>
        </authorList>
    </citation>
    <scope>IDENTIFICATION</scope>
    <source>
        <strain evidence="6">Glennie</strain>
    </source>
</reference>
<evidence type="ECO:0000256" key="4">
    <source>
        <dbReference type="SAM" id="MobiDB-lite"/>
    </source>
</evidence>
<reference evidence="6" key="2">
    <citation type="submission" date="2025-08" db="UniProtKB">
        <authorList>
            <consortium name="Ensembl"/>
        </authorList>
    </citation>
    <scope>IDENTIFICATION</scope>
    <source>
        <strain evidence="6">Glennie</strain>
    </source>
</reference>
<dbReference type="SUPFAM" id="SSF47473">
    <property type="entry name" value="EF-hand"/>
    <property type="match status" value="9"/>
</dbReference>
<dbReference type="SMART" id="SM00054">
    <property type="entry name" value="EFh"/>
    <property type="match status" value="5"/>
</dbReference>
<dbReference type="Pfam" id="PF13833">
    <property type="entry name" value="EF-hand_8"/>
    <property type="match status" value="2"/>
</dbReference>
<protein>
    <submittedName>
        <fullName evidence="6">EF-hand calcium binding domain 3</fullName>
    </submittedName>
</protein>
<evidence type="ECO:0000256" key="1">
    <source>
        <dbReference type="ARBA" id="ARBA00022723"/>
    </source>
</evidence>
<dbReference type="InterPro" id="IPR011992">
    <property type="entry name" value="EF-hand-dom_pair"/>
</dbReference>
<keyword evidence="1" id="KW-0479">Metal-binding</keyword>
<feature type="compositionally biased region" description="Basic and acidic residues" evidence="4">
    <location>
        <begin position="1670"/>
        <end position="1704"/>
    </location>
</feature>
<evidence type="ECO:0000256" key="3">
    <source>
        <dbReference type="ARBA" id="ARBA00022837"/>
    </source>
</evidence>
<feature type="compositionally biased region" description="Polar residues" evidence="4">
    <location>
        <begin position="38"/>
        <end position="48"/>
    </location>
</feature>
<dbReference type="PANTHER" id="PTHR22656:SF1">
    <property type="entry name" value="EF-HAND CALCIUM-BINDING DOMAIN-CONTAINING PROTEIN 13"/>
    <property type="match status" value="1"/>
</dbReference>
<dbReference type="Gene3D" id="1.10.238.10">
    <property type="entry name" value="EF-hand"/>
    <property type="match status" value="9"/>
</dbReference>
<feature type="compositionally biased region" description="Basic and acidic residues" evidence="4">
    <location>
        <begin position="549"/>
        <end position="560"/>
    </location>
</feature>
<dbReference type="GeneID" id="103168870"/>
<dbReference type="CTD" id="146779"/>